<keyword evidence="1" id="KW-1133">Transmembrane helix</keyword>
<dbReference type="AlphaFoldDB" id="A0AAD7FNW3"/>
<dbReference type="EMBL" id="JARKIF010000007">
    <property type="protein sequence ID" value="KAJ7634716.1"/>
    <property type="molecule type" value="Genomic_DNA"/>
</dbReference>
<comment type="caution">
    <text evidence="2">The sequence shown here is derived from an EMBL/GenBank/DDBJ whole genome shotgun (WGS) entry which is preliminary data.</text>
</comment>
<keyword evidence="1" id="KW-0472">Membrane</keyword>
<name>A0AAD7FNW3_9AGAR</name>
<keyword evidence="3" id="KW-1185">Reference proteome</keyword>
<sequence length="161" mass="18234">MYRCDSSVVKMSRMIRHSSRTIRYGICSFVVSKISFVSYISVALNDIEPRRSRHSYPARHARGGQGRLWHIVTPVLVRAVQENLIPPTVSAAEVASSTAVETPIRRCGPSPRCAWHCRGDYPCTWRAVHALSSFYAHRTVYRCIAASFRGNRRRIASIVSR</sequence>
<reference evidence="2" key="1">
    <citation type="submission" date="2023-03" db="EMBL/GenBank/DDBJ databases">
        <title>Massive genome expansion in bonnet fungi (Mycena s.s.) driven by repeated elements and novel gene families across ecological guilds.</title>
        <authorList>
            <consortium name="Lawrence Berkeley National Laboratory"/>
            <person name="Harder C.B."/>
            <person name="Miyauchi S."/>
            <person name="Viragh M."/>
            <person name="Kuo A."/>
            <person name="Thoen E."/>
            <person name="Andreopoulos B."/>
            <person name="Lu D."/>
            <person name="Skrede I."/>
            <person name="Drula E."/>
            <person name="Henrissat B."/>
            <person name="Morin E."/>
            <person name="Kohler A."/>
            <person name="Barry K."/>
            <person name="LaButti K."/>
            <person name="Morin E."/>
            <person name="Salamov A."/>
            <person name="Lipzen A."/>
            <person name="Mereny Z."/>
            <person name="Hegedus B."/>
            <person name="Baldrian P."/>
            <person name="Stursova M."/>
            <person name="Weitz H."/>
            <person name="Taylor A."/>
            <person name="Grigoriev I.V."/>
            <person name="Nagy L.G."/>
            <person name="Martin F."/>
            <person name="Kauserud H."/>
        </authorList>
    </citation>
    <scope>NUCLEOTIDE SEQUENCE</scope>
    <source>
        <strain evidence="2">9284</strain>
    </source>
</reference>
<feature type="transmembrane region" description="Helical" evidence="1">
    <location>
        <begin position="21"/>
        <end position="44"/>
    </location>
</feature>
<dbReference type="Proteomes" id="UP001221142">
    <property type="component" value="Unassembled WGS sequence"/>
</dbReference>
<accession>A0AAD7FNW3</accession>
<protein>
    <submittedName>
        <fullName evidence="2">Uncharacterized protein</fullName>
    </submittedName>
</protein>
<organism evidence="2 3">
    <name type="scientific">Roridomyces roridus</name>
    <dbReference type="NCBI Taxonomy" id="1738132"/>
    <lineage>
        <taxon>Eukaryota</taxon>
        <taxon>Fungi</taxon>
        <taxon>Dikarya</taxon>
        <taxon>Basidiomycota</taxon>
        <taxon>Agaricomycotina</taxon>
        <taxon>Agaricomycetes</taxon>
        <taxon>Agaricomycetidae</taxon>
        <taxon>Agaricales</taxon>
        <taxon>Marasmiineae</taxon>
        <taxon>Mycenaceae</taxon>
        <taxon>Roridomyces</taxon>
    </lineage>
</organism>
<evidence type="ECO:0000313" key="2">
    <source>
        <dbReference type="EMBL" id="KAJ7634716.1"/>
    </source>
</evidence>
<evidence type="ECO:0000313" key="3">
    <source>
        <dbReference type="Proteomes" id="UP001221142"/>
    </source>
</evidence>
<keyword evidence="1" id="KW-0812">Transmembrane</keyword>
<evidence type="ECO:0000256" key="1">
    <source>
        <dbReference type="SAM" id="Phobius"/>
    </source>
</evidence>
<proteinExistence type="predicted"/>
<gene>
    <name evidence="2" type="ORF">FB45DRAFT_909642</name>
</gene>